<feature type="compositionally biased region" description="Basic and acidic residues" evidence="1">
    <location>
        <begin position="453"/>
        <end position="481"/>
    </location>
</feature>
<accession>A0A2K3CS64</accession>
<feature type="compositionally biased region" description="Low complexity" evidence="1">
    <location>
        <begin position="294"/>
        <end position="303"/>
    </location>
</feature>
<feature type="region of interest" description="Disordered" evidence="1">
    <location>
        <begin position="203"/>
        <end position="317"/>
    </location>
</feature>
<dbReference type="InterPro" id="IPR009675">
    <property type="entry name" value="TPX2_fam"/>
</dbReference>
<dbReference type="PANTHER" id="PTHR14326:SF44">
    <property type="entry name" value="TARGETING PROTEIN FOR XKLP2"/>
    <property type="match status" value="1"/>
</dbReference>
<dbReference type="OrthoDB" id="534830at2759"/>
<gene>
    <name evidence="2" type="ORF">CHLRE_17g747847v5</name>
</gene>
<dbReference type="EMBL" id="CM008978">
    <property type="protein sequence ID" value="PNW71129.1"/>
    <property type="molecule type" value="Genomic_DNA"/>
</dbReference>
<feature type="compositionally biased region" description="Low complexity" evidence="1">
    <location>
        <begin position="684"/>
        <end position="693"/>
    </location>
</feature>
<feature type="compositionally biased region" description="Low complexity" evidence="1">
    <location>
        <begin position="147"/>
        <end position="171"/>
    </location>
</feature>
<dbReference type="GO" id="GO:0005874">
    <property type="term" value="C:microtubule"/>
    <property type="evidence" value="ECO:0007669"/>
    <property type="project" value="InterPro"/>
</dbReference>
<evidence type="ECO:0000313" key="2">
    <source>
        <dbReference type="EMBL" id="PNW71129.1"/>
    </source>
</evidence>
<dbReference type="AlphaFoldDB" id="A0A2K3CS64"/>
<dbReference type="GO" id="GO:0005819">
    <property type="term" value="C:spindle"/>
    <property type="evidence" value="ECO:0007669"/>
    <property type="project" value="InterPro"/>
</dbReference>
<dbReference type="KEGG" id="cre:CHLRE_17g747847v5"/>
<evidence type="ECO:0000313" key="3">
    <source>
        <dbReference type="Proteomes" id="UP000006906"/>
    </source>
</evidence>
<sequence length="755" mass="80537">MACASPDSRAFLVGCLRSALEDADLVDAIAEQAFEAGLTAIAIGSGIISRDALKERLFLTSEEAQSVLDICKQATMTTAEKPANGPVSLRMLGTSSGRVSLRLSIKERQQPAPATAPASPPPAQEPAVASQKLESADPEIPEPQLPSEPVLPELQPSSEPELPEPQLSAEPELPPPTLSAEPRLPTVAEEAVEQVGGVVVVSRTSAVGAKVEKPKAIPSSPARPMSAPVVKSPATTPKAVTVTGSPASSRPKSASAGKPSPLALPAESAGSPAHVPSYLRPTAAHKLRTSMAESPLSPSALAPVPEDPATERQNRRRKNLFARMASTLLAPTQAFVARVTGRKEEERIKKDVPITKASLQLDAVMCSPQGQRVTRAQPFQLRSELRPKSCVLSREDLDLIEAREKAFRRNPVPKHVHEARPIDPRQRSEPKDPKAIFEPFQLASLELHAKKTEELRKKREEEEAREDEARRFKASSFDKRIVTAPASPPKPAPSPVTKGAAPKFASEERIAHYHAVVEPAKRARMSEADRTKLEEAERRVAEEERKAREAAEAAEEEARRAAELENMSVNELRKSLVFKARKMPDFSAPFRPDPALAKPVTSPAAPQLHTIARLGAAPSPSARTDKDGPGLGNGVYDGAGYVDPFFASLRKSTSVVMSSHGPGAASMRRSAAVRQSAQPTFGRSPNGAAASPNAANGGLRVSIGSALQAAIRAAARDAQRDLARETAVASPCGNKDSRRSTVEHMTVTASPCNAY</sequence>
<feature type="region of interest" description="Disordered" evidence="1">
    <location>
        <begin position="725"/>
        <end position="744"/>
    </location>
</feature>
<dbReference type="InParanoid" id="A0A2K3CS64"/>
<dbReference type="GO" id="GO:0060236">
    <property type="term" value="P:regulation of mitotic spindle organization"/>
    <property type="evidence" value="ECO:0007669"/>
    <property type="project" value="InterPro"/>
</dbReference>
<reference evidence="2 3" key="1">
    <citation type="journal article" date="2007" name="Science">
        <title>The Chlamydomonas genome reveals the evolution of key animal and plant functions.</title>
        <authorList>
            <person name="Merchant S.S."/>
            <person name="Prochnik S.E."/>
            <person name="Vallon O."/>
            <person name="Harris E.H."/>
            <person name="Karpowicz S.J."/>
            <person name="Witman G.B."/>
            <person name="Terry A."/>
            <person name="Salamov A."/>
            <person name="Fritz-Laylin L.K."/>
            <person name="Marechal-Drouard L."/>
            <person name="Marshall W.F."/>
            <person name="Qu L.H."/>
            <person name="Nelson D.R."/>
            <person name="Sanderfoot A.A."/>
            <person name="Spalding M.H."/>
            <person name="Kapitonov V.V."/>
            <person name="Ren Q."/>
            <person name="Ferris P."/>
            <person name="Lindquist E."/>
            <person name="Shapiro H."/>
            <person name="Lucas S.M."/>
            <person name="Grimwood J."/>
            <person name="Schmutz J."/>
            <person name="Cardol P."/>
            <person name="Cerutti H."/>
            <person name="Chanfreau G."/>
            <person name="Chen C.L."/>
            <person name="Cognat V."/>
            <person name="Croft M.T."/>
            <person name="Dent R."/>
            <person name="Dutcher S."/>
            <person name="Fernandez E."/>
            <person name="Fukuzawa H."/>
            <person name="Gonzalez-Ballester D."/>
            <person name="Gonzalez-Halphen D."/>
            <person name="Hallmann A."/>
            <person name="Hanikenne M."/>
            <person name="Hippler M."/>
            <person name="Inwood W."/>
            <person name="Jabbari K."/>
            <person name="Kalanon M."/>
            <person name="Kuras R."/>
            <person name="Lefebvre P.A."/>
            <person name="Lemaire S.D."/>
            <person name="Lobanov A.V."/>
            <person name="Lohr M."/>
            <person name="Manuell A."/>
            <person name="Meier I."/>
            <person name="Mets L."/>
            <person name="Mittag M."/>
            <person name="Mittelmeier T."/>
            <person name="Moroney J.V."/>
            <person name="Moseley J."/>
            <person name="Napoli C."/>
            <person name="Nedelcu A.M."/>
            <person name="Niyogi K."/>
            <person name="Novoselov S.V."/>
            <person name="Paulsen I.T."/>
            <person name="Pazour G."/>
            <person name="Purton S."/>
            <person name="Ral J.P."/>
            <person name="Riano-Pachon D.M."/>
            <person name="Riekhof W."/>
            <person name="Rymarquis L."/>
            <person name="Schroda M."/>
            <person name="Stern D."/>
            <person name="Umen J."/>
            <person name="Willows R."/>
            <person name="Wilson N."/>
            <person name="Zimmer S.L."/>
            <person name="Allmer J."/>
            <person name="Balk J."/>
            <person name="Bisova K."/>
            <person name="Chen C.J."/>
            <person name="Elias M."/>
            <person name="Gendler K."/>
            <person name="Hauser C."/>
            <person name="Lamb M.R."/>
            <person name="Ledford H."/>
            <person name="Long J.C."/>
            <person name="Minagawa J."/>
            <person name="Page M.D."/>
            <person name="Pan J."/>
            <person name="Pootakham W."/>
            <person name="Roje S."/>
            <person name="Rose A."/>
            <person name="Stahlberg E."/>
            <person name="Terauchi A.M."/>
            <person name="Yang P."/>
            <person name="Ball S."/>
            <person name="Bowler C."/>
            <person name="Dieckmann C.L."/>
            <person name="Gladyshev V.N."/>
            <person name="Green P."/>
            <person name="Jorgensen R."/>
            <person name="Mayfield S."/>
            <person name="Mueller-Roeber B."/>
            <person name="Rajamani S."/>
            <person name="Sayre R.T."/>
            <person name="Brokstein P."/>
            <person name="Dubchak I."/>
            <person name="Goodstein D."/>
            <person name="Hornick L."/>
            <person name="Huang Y.W."/>
            <person name="Jhaveri J."/>
            <person name="Luo Y."/>
            <person name="Martinez D."/>
            <person name="Ngau W.C."/>
            <person name="Otillar B."/>
            <person name="Poliakov A."/>
            <person name="Porter A."/>
            <person name="Szajkowski L."/>
            <person name="Werner G."/>
            <person name="Zhou K."/>
            <person name="Grigoriev I.V."/>
            <person name="Rokhsar D.S."/>
            <person name="Grossman A.R."/>
        </authorList>
    </citation>
    <scope>NUCLEOTIDE SEQUENCE [LARGE SCALE GENOMIC DNA]</scope>
    <source>
        <strain evidence="3">CC-503</strain>
    </source>
</reference>
<dbReference type="RefSeq" id="XP_001703578.2">
    <property type="nucleotide sequence ID" value="XM_001703526.2"/>
</dbReference>
<keyword evidence="3" id="KW-1185">Reference proteome</keyword>
<proteinExistence type="predicted"/>
<dbReference type="Gramene" id="PNW71129">
    <property type="protein sequence ID" value="PNW71129"/>
    <property type="gene ID" value="CHLRE_17g747847v5"/>
</dbReference>
<dbReference type="Proteomes" id="UP000006906">
    <property type="component" value="Chromosome 17"/>
</dbReference>
<feature type="region of interest" description="Disordered" evidence="1">
    <location>
        <begin position="520"/>
        <end position="561"/>
    </location>
</feature>
<dbReference type="GeneID" id="5729108"/>
<name>A0A2K3CS64_CHLRE</name>
<dbReference type="PaxDb" id="3055-EDO96490"/>
<dbReference type="ExpressionAtlas" id="A0A2K3CS64">
    <property type="expression patterns" value="baseline and differential"/>
</dbReference>
<feature type="region of interest" description="Disordered" evidence="1">
    <location>
        <begin position="108"/>
        <end position="188"/>
    </location>
</feature>
<protein>
    <submittedName>
        <fullName evidence="2">Uncharacterized protein</fullName>
    </submittedName>
</protein>
<evidence type="ECO:0000256" key="1">
    <source>
        <dbReference type="SAM" id="MobiDB-lite"/>
    </source>
</evidence>
<feature type="compositionally biased region" description="Low complexity" evidence="1">
    <location>
        <begin position="244"/>
        <end position="266"/>
    </location>
</feature>
<feature type="compositionally biased region" description="Polar residues" evidence="1">
    <location>
        <begin position="674"/>
        <end position="683"/>
    </location>
</feature>
<feature type="region of interest" description="Disordered" evidence="1">
    <location>
        <begin position="453"/>
        <end position="503"/>
    </location>
</feature>
<feature type="region of interest" description="Disordered" evidence="1">
    <location>
        <begin position="674"/>
        <end position="693"/>
    </location>
</feature>
<dbReference type="PANTHER" id="PTHR14326">
    <property type="entry name" value="TARGETING PROTEIN FOR XKLP2"/>
    <property type="match status" value="1"/>
</dbReference>
<organism evidence="2 3">
    <name type="scientific">Chlamydomonas reinhardtii</name>
    <name type="common">Chlamydomonas smithii</name>
    <dbReference type="NCBI Taxonomy" id="3055"/>
    <lineage>
        <taxon>Eukaryota</taxon>
        <taxon>Viridiplantae</taxon>
        <taxon>Chlorophyta</taxon>
        <taxon>core chlorophytes</taxon>
        <taxon>Chlorophyceae</taxon>
        <taxon>CS clade</taxon>
        <taxon>Chlamydomonadales</taxon>
        <taxon>Chlamydomonadaceae</taxon>
        <taxon>Chlamydomonas</taxon>
    </lineage>
</organism>